<organism evidence="1 3">
    <name type="scientific">Clostridium perfringens</name>
    <dbReference type="NCBI Taxonomy" id="1502"/>
    <lineage>
        <taxon>Bacteria</taxon>
        <taxon>Bacillati</taxon>
        <taxon>Bacillota</taxon>
        <taxon>Clostridia</taxon>
        <taxon>Eubacteriales</taxon>
        <taxon>Clostridiaceae</taxon>
        <taxon>Clostridium</taxon>
    </lineage>
</organism>
<accession>A0AAW9I807</accession>
<evidence type="ECO:0000313" key="2">
    <source>
        <dbReference type="EMBL" id="MDZ5033526.1"/>
    </source>
</evidence>
<name>A0AAW9I807_CLOPF</name>
<dbReference type="EMBL" id="WNVG01000046">
    <property type="protein sequence ID" value="MDZ5033526.1"/>
    <property type="molecule type" value="Genomic_DNA"/>
</dbReference>
<dbReference type="Proteomes" id="UP001289066">
    <property type="component" value="Unassembled WGS sequence"/>
</dbReference>
<evidence type="ECO:0000313" key="3">
    <source>
        <dbReference type="Proteomes" id="UP001288778"/>
    </source>
</evidence>
<proteinExistence type="predicted"/>
<gene>
    <name evidence="1" type="ORF">GNF68_13590</name>
    <name evidence="2" type="ORF">GNF81_12145</name>
</gene>
<dbReference type="RefSeq" id="WP_198603618.1">
    <property type="nucleotide sequence ID" value="NZ_JACOHR010000063.1"/>
</dbReference>
<dbReference type="AlphaFoldDB" id="A0AAW9I807"/>
<protein>
    <submittedName>
        <fullName evidence="1">Uncharacterized protein</fullName>
    </submittedName>
</protein>
<reference evidence="1" key="1">
    <citation type="submission" date="2019-11" db="EMBL/GenBank/DDBJ databases">
        <title>Characterization of Clostridium perfringens isolates from swine manure treated agricultural soils.</title>
        <authorList>
            <person name="Wushke S.T."/>
        </authorList>
    </citation>
    <scope>NUCLEOTIDE SEQUENCE</scope>
    <source>
        <strain evidence="2">X15</strain>
        <strain evidence="1">X94</strain>
    </source>
</reference>
<dbReference type="EMBL" id="WNUI01000058">
    <property type="protein sequence ID" value="MDZ4910070.1"/>
    <property type="molecule type" value="Genomic_DNA"/>
</dbReference>
<sequence>MARSIKDSLSGFGSELLERIREDSNARLDEAAFEERVIGIEKATAALKEAKVEDEKIIYLLQKYWDLRLSEAKEFLQQERYTEEKQRIPVVNIPKINLV</sequence>
<comment type="caution">
    <text evidence="1">The sequence shown here is derived from an EMBL/GenBank/DDBJ whole genome shotgun (WGS) entry which is preliminary data.</text>
</comment>
<evidence type="ECO:0000313" key="1">
    <source>
        <dbReference type="EMBL" id="MDZ4910070.1"/>
    </source>
</evidence>
<dbReference type="Proteomes" id="UP001288778">
    <property type="component" value="Unassembled WGS sequence"/>
</dbReference>